<organism evidence="8 9">
    <name type="scientific">Chlamydomonas eustigma</name>
    <dbReference type="NCBI Taxonomy" id="1157962"/>
    <lineage>
        <taxon>Eukaryota</taxon>
        <taxon>Viridiplantae</taxon>
        <taxon>Chlorophyta</taxon>
        <taxon>core chlorophytes</taxon>
        <taxon>Chlorophyceae</taxon>
        <taxon>CS clade</taxon>
        <taxon>Chlamydomonadales</taxon>
        <taxon>Chlamydomonadaceae</taxon>
        <taxon>Chlamydomonas</taxon>
    </lineage>
</organism>
<keyword evidence="6" id="KW-0067">ATP-binding</keyword>
<dbReference type="InterPro" id="IPR044571">
    <property type="entry name" value="P4KG1-8"/>
</dbReference>
<sequence>MASVLVDAMTTTPSSTALDSSFPTTFGFHTTKGFDVPISRPSLPASTNLRKELLEISAHDAKSRHSTPEVKDVPVRASPDACIGSVGWKGLLEMSKNSGTSGIVGAQRMVDDTGISKRSQIEVCATAHTNSAIRRLVKSVIRGLTACQEPERTAEGMGGTYFFCNENGRKVAIVKPCDEEPLAPNNPKGYVGRSLGDPGWKPTVRVGEAAMREVAAYLLDRDGFSKVPTSVLVRARHPIFCYNNFMGNVRISMADLQCSIESKDKREPQLPMKLGSLQEFIPHECDTTEMGPSKFCVKDVHHIGILDIRLFNTDRHAGNMLVRPANSNGSSINLMSRMTDSPYELIPIDHGFCLPETLEAPYFEWLHWPQAMLPFSEEELMYIKELDFEADKKMLSQELPNLRPECIRVLELTTSLLKRCAEAGMTLFEIGNLMSRPYVGADEEPSELEKMCGEAKRALEMHEIAEEDEVSSESTDDFIEEVDEDENGDVALEMGGQLIERRRYIAEVGRTSMSREEDGIMFDIEGDHAGLTKVTSFSPQPDCSPTQYSHYASSNSSSFSSRLTENIASIISSGTPLAPIRTVAQSIHGVDGFMWRMKSQRRQQGNKSIRKQKLASPQAYPPKVIMAQNALLGGAINFGEFDEKSWARFKQELVLLVDTNIKAGKWRQSSREATGGVAMSCPRF</sequence>
<keyword evidence="3" id="KW-0808">Transferase</keyword>
<reference evidence="8 9" key="1">
    <citation type="submission" date="2017-08" db="EMBL/GenBank/DDBJ databases">
        <title>Acidophilic green algal genome provides insights into adaptation to an acidic environment.</title>
        <authorList>
            <person name="Hirooka S."/>
            <person name="Hirose Y."/>
            <person name="Kanesaki Y."/>
            <person name="Higuchi S."/>
            <person name="Fujiwara T."/>
            <person name="Onuma R."/>
            <person name="Era A."/>
            <person name="Ohbayashi R."/>
            <person name="Uzuka A."/>
            <person name="Nozaki H."/>
            <person name="Yoshikawa H."/>
            <person name="Miyagishima S.Y."/>
        </authorList>
    </citation>
    <scope>NUCLEOTIDE SEQUENCE [LARGE SCALE GENOMIC DNA]</scope>
    <source>
        <strain evidence="8 9">NIES-2499</strain>
    </source>
</reference>
<evidence type="ECO:0000256" key="3">
    <source>
        <dbReference type="ARBA" id="ARBA00022679"/>
    </source>
</evidence>
<evidence type="ECO:0000256" key="5">
    <source>
        <dbReference type="ARBA" id="ARBA00022777"/>
    </source>
</evidence>
<name>A0A250WY03_9CHLO</name>
<comment type="caution">
    <text evidence="8">The sequence shown here is derived from an EMBL/GenBank/DDBJ whole genome shotgun (WGS) entry which is preliminary data.</text>
</comment>
<dbReference type="GO" id="GO:0005524">
    <property type="term" value="F:ATP binding"/>
    <property type="evidence" value="ECO:0007669"/>
    <property type="project" value="UniProtKB-KW"/>
</dbReference>
<dbReference type="InterPro" id="IPR000403">
    <property type="entry name" value="PI3/4_kinase_cat_dom"/>
</dbReference>
<accession>A0A250WY03</accession>
<dbReference type="AlphaFoldDB" id="A0A250WY03"/>
<dbReference type="PANTHER" id="PTHR45800:SF11">
    <property type="entry name" value="PHOSPHATIDYLINOSITOL 3-KINASE-RELATED PROTEIN KINASE"/>
    <property type="match status" value="1"/>
</dbReference>
<dbReference type="Proteomes" id="UP000232323">
    <property type="component" value="Unassembled WGS sequence"/>
</dbReference>
<keyword evidence="9" id="KW-1185">Reference proteome</keyword>
<comment type="similarity">
    <text evidence="1">Belongs to the PI3/PI4-kinase family. Type II PI4K subfamily.</text>
</comment>
<protein>
    <recommendedName>
        <fullName evidence="2">1-phosphatidylinositol 4-kinase</fullName>
        <ecNumber evidence="2">2.7.1.67</ecNumber>
    </recommendedName>
</protein>
<evidence type="ECO:0000259" key="7">
    <source>
        <dbReference type="PROSITE" id="PS50290"/>
    </source>
</evidence>
<evidence type="ECO:0000256" key="6">
    <source>
        <dbReference type="ARBA" id="ARBA00022840"/>
    </source>
</evidence>
<keyword evidence="5" id="KW-0418">Kinase</keyword>
<evidence type="ECO:0000256" key="4">
    <source>
        <dbReference type="ARBA" id="ARBA00022741"/>
    </source>
</evidence>
<evidence type="ECO:0000256" key="1">
    <source>
        <dbReference type="ARBA" id="ARBA00008941"/>
    </source>
</evidence>
<dbReference type="STRING" id="1157962.A0A250WY03"/>
<gene>
    <name evidence="8" type="ORF">CEUSTIGMA_g3012.t1</name>
</gene>
<proteinExistence type="inferred from homology"/>
<dbReference type="EC" id="2.7.1.67" evidence="2"/>
<dbReference type="PROSITE" id="PS50290">
    <property type="entry name" value="PI3_4_KINASE_3"/>
    <property type="match status" value="1"/>
</dbReference>
<evidence type="ECO:0000256" key="2">
    <source>
        <dbReference type="ARBA" id="ARBA00012169"/>
    </source>
</evidence>
<feature type="domain" description="PI3K/PI4K catalytic" evidence="7">
    <location>
        <begin position="147"/>
        <end position="468"/>
    </location>
</feature>
<dbReference type="EMBL" id="BEGY01000013">
    <property type="protein sequence ID" value="GAX75569.1"/>
    <property type="molecule type" value="Genomic_DNA"/>
</dbReference>
<dbReference type="PANTHER" id="PTHR45800">
    <property type="entry name" value="PHOSPHATIDYLINOSITOL 4-KINASE GAMMA"/>
    <property type="match status" value="1"/>
</dbReference>
<dbReference type="OrthoDB" id="5839at2759"/>
<dbReference type="GO" id="GO:0004430">
    <property type="term" value="F:1-phosphatidylinositol 4-kinase activity"/>
    <property type="evidence" value="ECO:0007669"/>
    <property type="project" value="UniProtKB-EC"/>
</dbReference>
<keyword evidence="4" id="KW-0547">Nucleotide-binding</keyword>
<evidence type="ECO:0000313" key="8">
    <source>
        <dbReference type="EMBL" id="GAX75569.1"/>
    </source>
</evidence>
<evidence type="ECO:0000313" key="9">
    <source>
        <dbReference type="Proteomes" id="UP000232323"/>
    </source>
</evidence>
<dbReference type="Pfam" id="PF00454">
    <property type="entry name" value="PI3_PI4_kinase"/>
    <property type="match status" value="1"/>
</dbReference>